<name>A0ABQ9CRV1_9PASS</name>
<dbReference type="SUPFAM" id="SSF46689">
    <property type="entry name" value="Homeodomain-like"/>
    <property type="match status" value="1"/>
</dbReference>
<dbReference type="PROSITE" id="PS50071">
    <property type="entry name" value="HOMEOBOX_2"/>
    <property type="match status" value="1"/>
</dbReference>
<feature type="domain" description="Homeobox" evidence="4">
    <location>
        <begin position="101"/>
        <end position="146"/>
    </location>
</feature>
<dbReference type="InterPro" id="IPR001356">
    <property type="entry name" value="HD"/>
</dbReference>
<feature type="DNA-binding region" description="Homeobox" evidence="1">
    <location>
        <begin position="103"/>
        <end position="147"/>
    </location>
</feature>
<reference evidence="5" key="1">
    <citation type="submission" date="2019-10" db="EMBL/GenBank/DDBJ databases">
        <authorList>
            <person name="Soares A.E.R."/>
            <person name="Aleixo A."/>
            <person name="Schneider P."/>
            <person name="Miyaki C.Y."/>
            <person name="Schneider M.P."/>
            <person name="Mello C."/>
            <person name="Vasconcelos A.T.R."/>
        </authorList>
    </citation>
    <scope>NUCLEOTIDE SEQUENCE</scope>
    <source>
        <tissue evidence="5">Muscle</tissue>
    </source>
</reference>
<dbReference type="PANTHER" id="PTHR24331:SF4">
    <property type="entry name" value="HOMEOBOX PROTEIN DBX2"/>
    <property type="match status" value="1"/>
</dbReference>
<keyword evidence="1 2" id="KW-0539">Nucleus</keyword>
<dbReference type="SMART" id="SM00389">
    <property type="entry name" value="HOX"/>
    <property type="match status" value="1"/>
</dbReference>
<accession>A0ABQ9CRV1</accession>
<evidence type="ECO:0000313" key="6">
    <source>
        <dbReference type="Proteomes" id="UP001145742"/>
    </source>
</evidence>
<dbReference type="EMBL" id="WHWB01034571">
    <property type="protein sequence ID" value="KAJ7408001.1"/>
    <property type="molecule type" value="Genomic_DNA"/>
</dbReference>
<feature type="signal peptide" evidence="3">
    <location>
        <begin position="1"/>
        <end position="21"/>
    </location>
</feature>
<evidence type="ECO:0000256" key="3">
    <source>
        <dbReference type="SAM" id="SignalP"/>
    </source>
</evidence>
<protein>
    <recommendedName>
        <fullName evidence="4">Homeobox domain-containing protein</fullName>
    </recommendedName>
</protein>
<gene>
    <name evidence="5" type="ORF">WISP_123647</name>
</gene>
<comment type="caution">
    <text evidence="5">The sequence shown here is derived from an EMBL/GenBank/DDBJ whole genome shotgun (WGS) entry which is preliminary data.</text>
</comment>
<evidence type="ECO:0000256" key="1">
    <source>
        <dbReference type="PROSITE-ProRule" id="PRU00108"/>
    </source>
</evidence>
<evidence type="ECO:0000259" key="4">
    <source>
        <dbReference type="PROSITE" id="PS50071"/>
    </source>
</evidence>
<evidence type="ECO:0000256" key="2">
    <source>
        <dbReference type="RuleBase" id="RU000682"/>
    </source>
</evidence>
<dbReference type="CDD" id="cd00086">
    <property type="entry name" value="homeodomain"/>
    <property type="match status" value="1"/>
</dbReference>
<evidence type="ECO:0000313" key="5">
    <source>
        <dbReference type="EMBL" id="KAJ7408001.1"/>
    </source>
</evidence>
<dbReference type="Gene3D" id="1.10.10.60">
    <property type="entry name" value="Homeodomain-like"/>
    <property type="match status" value="1"/>
</dbReference>
<feature type="chain" id="PRO_5045278599" description="Homeobox domain-containing protein" evidence="3">
    <location>
        <begin position="22"/>
        <end position="242"/>
    </location>
</feature>
<keyword evidence="6" id="KW-1185">Reference proteome</keyword>
<dbReference type="PANTHER" id="PTHR24331">
    <property type="entry name" value="DBX"/>
    <property type="match status" value="1"/>
</dbReference>
<sequence length="242" mass="26935">MVTFWSRVVVTVLSKFWSSSGSDQWYRQAWEQGKYLPGIRGIFSGLPLSSPPYPPPERKVTEKTLHLFVKVEIADAPALFIAEGEESVLPLLTQESNSKSRRGILRRAVFSEDQRKALEKMFQKQKYISKTDRKKLALSLGLKESQSCTDLKSEIGTDGQSSISVRSNTFGGGEAIHRASREILLVDGVASTKCELLSKPNNTDSEIECALSEFAADMKLSNAVDTTEGWDAVQEKLDKLEK</sequence>
<keyword evidence="3" id="KW-0732">Signal</keyword>
<organism evidence="5 6">
    <name type="scientific">Willisornis vidua</name>
    <name type="common">Xingu scale-backed antbird</name>
    <dbReference type="NCBI Taxonomy" id="1566151"/>
    <lineage>
        <taxon>Eukaryota</taxon>
        <taxon>Metazoa</taxon>
        <taxon>Chordata</taxon>
        <taxon>Craniata</taxon>
        <taxon>Vertebrata</taxon>
        <taxon>Euteleostomi</taxon>
        <taxon>Archelosauria</taxon>
        <taxon>Archosauria</taxon>
        <taxon>Dinosauria</taxon>
        <taxon>Saurischia</taxon>
        <taxon>Theropoda</taxon>
        <taxon>Coelurosauria</taxon>
        <taxon>Aves</taxon>
        <taxon>Neognathae</taxon>
        <taxon>Neoaves</taxon>
        <taxon>Telluraves</taxon>
        <taxon>Australaves</taxon>
        <taxon>Passeriformes</taxon>
        <taxon>Thamnophilidae</taxon>
        <taxon>Willisornis</taxon>
    </lineage>
</organism>
<dbReference type="Proteomes" id="UP001145742">
    <property type="component" value="Unassembled WGS sequence"/>
</dbReference>
<keyword evidence="1 2" id="KW-0371">Homeobox</keyword>
<comment type="subcellular location">
    <subcellularLocation>
        <location evidence="1 2">Nucleus</location>
    </subcellularLocation>
</comment>
<dbReference type="Pfam" id="PF00046">
    <property type="entry name" value="Homeodomain"/>
    <property type="match status" value="1"/>
</dbReference>
<dbReference type="InterPro" id="IPR009057">
    <property type="entry name" value="Homeodomain-like_sf"/>
</dbReference>
<dbReference type="InterPro" id="IPR051662">
    <property type="entry name" value="H2.0_Homeobox_NeuralPatt"/>
</dbReference>
<keyword evidence="1 2" id="KW-0238">DNA-binding</keyword>
<proteinExistence type="predicted"/>